<evidence type="ECO:0000313" key="2">
    <source>
        <dbReference type="Proteomes" id="UP000283269"/>
    </source>
</evidence>
<dbReference type="InParanoid" id="A0A409WZ33"/>
<protein>
    <recommendedName>
        <fullName evidence="3">SnoaL-like domain-containing protein</fullName>
    </recommendedName>
</protein>
<gene>
    <name evidence="1" type="ORF">CVT25_006125</name>
</gene>
<reference evidence="1 2" key="1">
    <citation type="journal article" date="2018" name="Evol. Lett.">
        <title>Horizontal gene cluster transfer increased hallucinogenic mushroom diversity.</title>
        <authorList>
            <person name="Reynolds H.T."/>
            <person name="Vijayakumar V."/>
            <person name="Gluck-Thaler E."/>
            <person name="Korotkin H.B."/>
            <person name="Matheny P.B."/>
            <person name="Slot J.C."/>
        </authorList>
    </citation>
    <scope>NUCLEOTIDE SEQUENCE [LARGE SCALE GENOMIC DNA]</scope>
    <source>
        <strain evidence="1 2">2631</strain>
    </source>
</reference>
<evidence type="ECO:0000313" key="1">
    <source>
        <dbReference type="EMBL" id="PPQ83721.1"/>
    </source>
</evidence>
<dbReference type="AlphaFoldDB" id="A0A409WZ33"/>
<keyword evidence="2" id="KW-1185">Reference proteome</keyword>
<evidence type="ECO:0008006" key="3">
    <source>
        <dbReference type="Google" id="ProtNLM"/>
    </source>
</evidence>
<name>A0A409WZ33_PSICY</name>
<organism evidence="1 2">
    <name type="scientific">Psilocybe cyanescens</name>
    <dbReference type="NCBI Taxonomy" id="93625"/>
    <lineage>
        <taxon>Eukaryota</taxon>
        <taxon>Fungi</taxon>
        <taxon>Dikarya</taxon>
        <taxon>Basidiomycota</taxon>
        <taxon>Agaricomycotina</taxon>
        <taxon>Agaricomycetes</taxon>
        <taxon>Agaricomycetidae</taxon>
        <taxon>Agaricales</taxon>
        <taxon>Agaricineae</taxon>
        <taxon>Strophariaceae</taxon>
        <taxon>Psilocybe</taxon>
    </lineage>
</organism>
<accession>A0A409WZ33</accession>
<comment type="caution">
    <text evidence="1">The sequence shown here is derived from an EMBL/GenBank/DDBJ whole genome shotgun (WGS) entry which is preliminary data.</text>
</comment>
<dbReference type="Proteomes" id="UP000283269">
    <property type="component" value="Unassembled WGS sequence"/>
</dbReference>
<dbReference type="OrthoDB" id="3197409at2759"/>
<proteinExistence type="predicted"/>
<sequence>MSDISASQWLRNRFTSLYEAAPPPEEADFKALFLSVFSEDSQVVFNHESMSIDTFQEKLTTANYAVSDASVDWKDLVEIPAHDREAGAQEGIVAGSFVVTRSMKFRIRAGRAQRLNHNIFSAKIDTDHSAQPDINGSKRRITGFFITSLDKAAPIHLQGVPPQPAETTTINPALLEKNKK</sequence>
<dbReference type="EMBL" id="NHYD01002983">
    <property type="protein sequence ID" value="PPQ83721.1"/>
    <property type="molecule type" value="Genomic_DNA"/>
</dbReference>